<dbReference type="RefSeq" id="WP_062788304.1">
    <property type="nucleotide sequence ID" value="NZ_CP140000.1"/>
</dbReference>
<dbReference type="Proteomes" id="UP001184150">
    <property type="component" value="Unassembled WGS sequence"/>
</dbReference>
<evidence type="ECO:0000256" key="1">
    <source>
        <dbReference type="SAM" id="MobiDB-lite"/>
    </source>
</evidence>
<name>A0ABU1MRC9_9SPHN</name>
<evidence type="ECO:0000313" key="5">
    <source>
        <dbReference type="EMBL" id="MDR6512894.1"/>
    </source>
</evidence>
<sequence>MKQSAAQRLAALALLVLAIFATPAWAQTFPQLTGRVVDDAHLLNPQQVQALDAKLAALEQQSQRQLVVATVPDLQGYEIEDYGYRLGRAWGLGDKQRNDGAILLVAPKERKVRIEVGYGLEGILTDALSEIIIQREIVPRFKAGDYAGGINAATDQLIAQLKLPEDQARQVAAKAEQAQKQAREPHFDAGTVVFLVIFGLFFVLPFIRAMRGGGRRYGGGGPGVFIFPSGGWGGGGGGGGSDWGGGGGGGFSGGGGSFGGGGASGSW</sequence>
<evidence type="ECO:0000259" key="4">
    <source>
        <dbReference type="Pfam" id="PF04536"/>
    </source>
</evidence>
<comment type="caution">
    <text evidence="5">The sequence shown here is derived from an EMBL/GenBank/DDBJ whole genome shotgun (WGS) entry which is preliminary data.</text>
</comment>
<evidence type="ECO:0000256" key="2">
    <source>
        <dbReference type="SAM" id="Phobius"/>
    </source>
</evidence>
<feature type="signal peptide" evidence="3">
    <location>
        <begin position="1"/>
        <end position="26"/>
    </location>
</feature>
<feature type="region of interest" description="Disordered" evidence="1">
    <location>
        <begin position="236"/>
        <end position="267"/>
    </location>
</feature>
<feature type="domain" description="TPM" evidence="4">
    <location>
        <begin position="36"/>
        <end position="159"/>
    </location>
</feature>
<evidence type="ECO:0000256" key="3">
    <source>
        <dbReference type="SAM" id="SignalP"/>
    </source>
</evidence>
<dbReference type="PANTHER" id="PTHR30373:SF2">
    <property type="entry name" value="UPF0603 PROTEIN YGCG"/>
    <property type="match status" value="1"/>
</dbReference>
<organism evidence="5 6">
    <name type="scientific">Novosphingobium capsulatum</name>
    <dbReference type="NCBI Taxonomy" id="13688"/>
    <lineage>
        <taxon>Bacteria</taxon>
        <taxon>Pseudomonadati</taxon>
        <taxon>Pseudomonadota</taxon>
        <taxon>Alphaproteobacteria</taxon>
        <taxon>Sphingomonadales</taxon>
        <taxon>Sphingomonadaceae</taxon>
        <taxon>Novosphingobium</taxon>
    </lineage>
</organism>
<accession>A0ABU1MRC9</accession>
<dbReference type="PANTHER" id="PTHR30373">
    <property type="entry name" value="UPF0603 PROTEIN YGCG"/>
    <property type="match status" value="1"/>
</dbReference>
<keyword evidence="6" id="KW-1185">Reference proteome</keyword>
<dbReference type="InterPro" id="IPR007621">
    <property type="entry name" value="TPM_dom"/>
</dbReference>
<feature type="transmembrane region" description="Helical" evidence="2">
    <location>
        <begin position="189"/>
        <end position="207"/>
    </location>
</feature>
<keyword evidence="3" id="KW-0732">Signal</keyword>
<proteinExistence type="predicted"/>
<gene>
    <name evidence="5" type="ORF">J2792_003781</name>
</gene>
<dbReference type="EMBL" id="JAVDRD010000012">
    <property type="protein sequence ID" value="MDR6512894.1"/>
    <property type="molecule type" value="Genomic_DNA"/>
</dbReference>
<dbReference type="Pfam" id="PF04536">
    <property type="entry name" value="TPM_phosphatase"/>
    <property type="match status" value="1"/>
</dbReference>
<evidence type="ECO:0000313" key="6">
    <source>
        <dbReference type="Proteomes" id="UP001184150"/>
    </source>
</evidence>
<dbReference type="Gene3D" id="3.10.310.50">
    <property type="match status" value="1"/>
</dbReference>
<keyword evidence="2" id="KW-0472">Membrane</keyword>
<reference evidence="5 6" key="1">
    <citation type="submission" date="2023-07" db="EMBL/GenBank/DDBJ databases">
        <title>Sorghum-associated microbial communities from plants grown in Nebraska, USA.</title>
        <authorList>
            <person name="Schachtman D."/>
        </authorList>
    </citation>
    <scope>NUCLEOTIDE SEQUENCE [LARGE SCALE GENOMIC DNA]</scope>
    <source>
        <strain evidence="5 6">DS1027</strain>
    </source>
</reference>
<keyword evidence="2" id="KW-1133">Transmembrane helix</keyword>
<feature type="chain" id="PRO_5046195611" description="TPM domain-containing protein" evidence="3">
    <location>
        <begin position="27"/>
        <end position="267"/>
    </location>
</feature>
<protein>
    <recommendedName>
        <fullName evidence="4">TPM domain-containing protein</fullName>
    </recommendedName>
</protein>
<keyword evidence="2" id="KW-0812">Transmembrane</keyword>